<sequence>MRMSPIAGIIATFFLTALWGAGCGSSSADPIDGPGGPGGGGFGTDAGNGGGFGDGSAGDGSRGDGGGGGGGGDFCKGSGAAIPIPGGDICTGDLGRKLFKFAACSCTTTTFSGTLTTDSFNSNLDGGGARTGGSIGANGKLTSTGAYKIGGSAYSGGEGVASDANTVDFTSSSGSKIATDLWSRGNINIIDSGTTNIGRDVRATGKVGSIGVKVAGKVYVPQKSNVGAGVSSGGVVEGPVAVPLPCDCANKVDIAGIVPKMKTDNNNASINLSPNALANGTSPAGIDLPCGRYYLTAIGGPGVTLNIKGRVALFVEQNLNVAGAFNVNLDPGTEIDIFVAGNFSMAGGTQFGSPKFPSKVRIYIGGPTFTLTGRSEVGGNFYAPNATIAAPQAGFEMSGSIYGNRLEFPGFFTVHYDEAILDLEGCRPPGQTCNSCNDCQDACKGGQCGGCTSDADCCAPLVCNTASGKCISDVH</sequence>
<evidence type="ECO:0000256" key="2">
    <source>
        <dbReference type="SAM" id="SignalP"/>
    </source>
</evidence>
<dbReference type="EMBL" id="CP089983">
    <property type="protein sequence ID" value="WXB09349.1"/>
    <property type="molecule type" value="Genomic_DNA"/>
</dbReference>
<keyword evidence="5" id="KW-1185">Reference proteome</keyword>
<dbReference type="InterPro" id="IPR055729">
    <property type="entry name" value="DUF7305"/>
</dbReference>
<accession>A0ABZ2LEM5</accession>
<dbReference type="Proteomes" id="UP001374803">
    <property type="component" value="Chromosome"/>
</dbReference>
<gene>
    <name evidence="4" type="ORF">LVJ94_19220</name>
</gene>
<dbReference type="PROSITE" id="PS51257">
    <property type="entry name" value="PROKAR_LIPOPROTEIN"/>
    <property type="match status" value="1"/>
</dbReference>
<feature type="signal peptide" evidence="2">
    <location>
        <begin position="1"/>
        <end position="28"/>
    </location>
</feature>
<evidence type="ECO:0000313" key="5">
    <source>
        <dbReference type="Proteomes" id="UP001374803"/>
    </source>
</evidence>
<feature type="compositionally biased region" description="Gly residues" evidence="1">
    <location>
        <begin position="33"/>
        <end position="67"/>
    </location>
</feature>
<dbReference type="RefSeq" id="WP_394839022.1">
    <property type="nucleotide sequence ID" value="NZ_CP089929.1"/>
</dbReference>
<name>A0ABZ2LEM5_9BACT</name>
<reference evidence="4" key="1">
    <citation type="submission" date="2021-12" db="EMBL/GenBank/DDBJ databases">
        <title>Discovery of the Pendulisporaceae a myxobacterial family with distinct sporulation behavior and unique specialized metabolism.</title>
        <authorList>
            <person name="Garcia R."/>
            <person name="Popoff A."/>
            <person name="Bader C.D."/>
            <person name="Loehr J."/>
            <person name="Walesch S."/>
            <person name="Walt C."/>
            <person name="Boldt J."/>
            <person name="Bunk B."/>
            <person name="Haeckl F.J.F.P.J."/>
            <person name="Gunesch A.P."/>
            <person name="Birkelbach J."/>
            <person name="Nuebel U."/>
            <person name="Pietschmann T."/>
            <person name="Bach T."/>
            <person name="Mueller R."/>
        </authorList>
    </citation>
    <scope>NUCLEOTIDE SEQUENCE</scope>
    <source>
        <strain evidence="4">MSr11367</strain>
    </source>
</reference>
<evidence type="ECO:0000313" key="4">
    <source>
        <dbReference type="EMBL" id="WXB09349.1"/>
    </source>
</evidence>
<evidence type="ECO:0000256" key="1">
    <source>
        <dbReference type="SAM" id="MobiDB-lite"/>
    </source>
</evidence>
<feature type="region of interest" description="Disordered" evidence="1">
    <location>
        <begin position="29"/>
        <end position="67"/>
    </location>
</feature>
<proteinExistence type="predicted"/>
<feature type="domain" description="DUF7305" evidence="3">
    <location>
        <begin position="254"/>
        <end position="421"/>
    </location>
</feature>
<organism evidence="4 5">
    <name type="scientific">Pendulispora rubella</name>
    <dbReference type="NCBI Taxonomy" id="2741070"/>
    <lineage>
        <taxon>Bacteria</taxon>
        <taxon>Pseudomonadati</taxon>
        <taxon>Myxococcota</taxon>
        <taxon>Myxococcia</taxon>
        <taxon>Myxococcales</taxon>
        <taxon>Sorangiineae</taxon>
        <taxon>Pendulisporaceae</taxon>
        <taxon>Pendulispora</taxon>
    </lineage>
</organism>
<evidence type="ECO:0000259" key="3">
    <source>
        <dbReference type="Pfam" id="PF23981"/>
    </source>
</evidence>
<feature type="chain" id="PRO_5045977869" description="DUF7305 domain-containing protein" evidence="2">
    <location>
        <begin position="29"/>
        <end position="475"/>
    </location>
</feature>
<keyword evidence="2" id="KW-0732">Signal</keyword>
<dbReference type="Pfam" id="PF23981">
    <property type="entry name" value="DUF7305"/>
    <property type="match status" value="1"/>
</dbReference>
<protein>
    <recommendedName>
        <fullName evidence="3">DUF7305 domain-containing protein</fullName>
    </recommendedName>
</protein>